<proteinExistence type="predicted"/>
<dbReference type="RefSeq" id="WP_051870382.1">
    <property type="nucleotide sequence ID" value="NZ_CAWLWN010000038.1"/>
</dbReference>
<accession>A0A077NIU7</accession>
<evidence type="ECO:0000313" key="2">
    <source>
        <dbReference type="EMBL" id="CDG98649.1"/>
    </source>
</evidence>
<dbReference type="Pfam" id="PF18276">
    <property type="entry name" value="TcA_TcB_BD"/>
    <property type="match status" value="1"/>
</dbReference>
<dbReference type="InterPro" id="IPR040840">
    <property type="entry name" value="TcA_TcB_BD"/>
</dbReference>
<organism evidence="2 3">
    <name type="scientific">Xenorhabdus bovienii str. puntauvense</name>
    <dbReference type="NCBI Taxonomy" id="1398201"/>
    <lineage>
        <taxon>Bacteria</taxon>
        <taxon>Pseudomonadati</taxon>
        <taxon>Pseudomonadota</taxon>
        <taxon>Gammaproteobacteria</taxon>
        <taxon>Enterobacterales</taxon>
        <taxon>Morganellaceae</taxon>
        <taxon>Xenorhabdus</taxon>
    </lineage>
</organism>
<comment type="caution">
    <text evidence="2">The sequence shown here is derived from an EMBL/GenBank/DDBJ whole genome shotgun (WGS) entry which is preliminary data.</text>
</comment>
<protein>
    <recommendedName>
        <fullName evidence="1">Tc toxin complex TcA C-terminal TcB-binding domain-containing protein</fullName>
    </recommendedName>
</protein>
<dbReference type="Proteomes" id="UP000028511">
    <property type="component" value="Unassembled WGS sequence"/>
</dbReference>
<feature type="domain" description="Tc toxin complex TcA C-terminal TcB-binding" evidence="1">
    <location>
        <begin position="4"/>
        <end position="71"/>
    </location>
</feature>
<dbReference type="AlphaFoldDB" id="A0A077NIU7"/>
<gene>
    <name evidence="2" type="ORF">XBP1_400043</name>
</gene>
<evidence type="ECO:0000313" key="3">
    <source>
        <dbReference type="Proteomes" id="UP000028511"/>
    </source>
</evidence>
<dbReference type="HOGENOM" id="CLU_2686953_0_0_6"/>
<reference evidence="2" key="1">
    <citation type="submission" date="2013-07" db="EMBL/GenBank/DDBJ databases">
        <title>Sub-species coevolution in mutualistic symbiosis.</title>
        <authorList>
            <person name="Murfin K."/>
            <person name="Klassen J."/>
            <person name="Lee M."/>
            <person name="Forst S."/>
            <person name="Stock P."/>
            <person name="Goodrich-Blair H."/>
        </authorList>
    </citation>
    <scope>NUCLEOTIDE SEQUENCE [LARGE SCALE GENOMIC DNA]</scope>
    <source>
        <strain evidence="2">Puntauvense</strain>
    </source>
</reference>
<sequence length="74" mass="8182">MPRGCSAIALSHGMNDSGQFVLDFNDTRYLPFEGIPVNDGGSLTLSFPDATDRQKAILQSLNDIILHIRYTIRS</sequence>
<evidence type="ECO:0000259" key="1">
    <source>
        <dbReference type="Pfam" id="PF18276"/>
    </source>
</evidence>
<name>A0A077NIU7_XENBV</name>
<dbReference type="EMBL" id="CBSW010000244">
    <property type="protein sequence ID" value="CDG98649.1"/>
    <property type="molecule type" value="Genomic_DNA"/>
</dbReference>